<proteinExistence type="predicted"/>
<dbReference type="EMBL" id="AAHHID010000005">
    <property type="protein sequence ID" value="EBW5812008.1"/>
    <property type="molecule type" value="Genomic_DNA"/>
</dbReference>
<evidence type="ECO:0000259" key="1">
    <source>
        <dbReference type="Pfam" id="PF09327"/>
    </source>
</evidence>
<name>A0A5V9TZ21_SALHA</name>
<gene>
    <name evidence="2" type="ORF">ALY75_23525</name>
    <name evidence="3" type="ORF">AR831_09280</name>
</gene>
<accession>A0A5V9TZ21</accession>
<sequence length="170" mass="18920">MKNPKESPCVSVEYGYTSDEVREAVEHIKRVRLSKKLLESFQNTSPFVIENGEVFIKDAFISGTIHAAKIETPQPVTNIYNISTGANNGGKKYPAGMSVAVEELKSKVELNTEAFAIFEKSISENLNGIMCNALANHKETERLSDVVRDITREVIRKEMRPGGMLCGLKR</sequence>
<protein>
    <submittedName>
        <fullName evidence="3">DUF1983 domain-containing protein</fullName>
    </submittedName>
</protein>
<organism evidence="3">
    <name type="scientific">Salmonella hadar</name>
    <dbReference type="NCBI Taxonomy" id="149385"/>
    <lineage>
        <taxon>Bacteria</taxon>
        <taxon>Pseudomonadati</taxon>
        <taxon>Pseudomonadota</taxon>
        <taxon>Gammaproteobacteria</taxon>
        <taxon>Enterobacterales</taxon>
        <taxon>Enterobacteriaceae</taxon>
        <taxon>Salmonella</taxon>
    </lineage>
</organism>
<evidence type="ECO:0000313" key="2">
    <source>
        <dbReference type="EMBL" id="EBV7815401.1"/>
    </source>
</evidence>
<comment type="caution">
    <text evidence="3">The sequence shown here is derived from an EMBL/GenBank/DDBJ whole genome shotgun (WGS) entry which is preliminary data.</text>
</comment>
<dbReference type="RefSeq" id="WP_052938573.1">
    <property type="nucleotide sequence ID" value="NZ_CP022069.2"/>
</dbReference>
<reference evidence="3" key="1">
    <citation type="submission" date="2018-07" db="EMBL/GenBank/DDBJ databases">
        <authorList>
            <consortium name="GenomeTrakr network: Whole genome sequencing for foodborne pathogen traceback"/>
        </authorList>
    </citation>
    <scope>NUCLEOTIDE SEQUENCE</scope>
    <source>
        <strain evidence="2">CVM-N16421</strain>
        <strain evidence="3">CVM-N19791</strain>
    </source>
</reference>
<feature type="domain" description="Tip attachment protein J central straight fiber" evidence="1">
    <location>
        <begin position="42"/>
        <end position="72"/>
    </location>
</feature>
<evidence type="ECO:0000313" key="3">
    <source>
        <dbReference type="EMBL" id="EBW5812008.1"/>
    </source>
</evidence>
<dbReference type="EMBL" id="AAHGJI010000030">
    <property type="protein sequence ID" value="EBV7815401.1"/>
    <property type="molecule type" value="Genomic_DNA"/>
</dbReference>
<dbReference type="Pfam" id="PF09327">
    <property type="entry name" value="Phage_Tail_Tip"/>
    <property type="match status" value="1"/>
</dbReference>
<dbReference type="InterPro" id="IPR015406">
    <property type="entry name" value="GpJ_CSF"/>
</dbReference>
<dbReference type="AlphaFoldDB" id="A0A5V9TZ21"/>